<dbReference type="InterPro" id="IPR037185">
    <property type="entry name" value="EmrE-like"/>
</dbReference>
<feature type="transmembrane region" description="Helical" evidence="1">
    <location>
        <begin position="265"/>
        <end position="283"/>
    </location>
</feature>
<dbReference type="SUPFAM" id="SSF103481">
    <property type="entry name" value="Multidrug resistance efflux transporter EmrE"/>
    <property type="match status" value="2"/>
</dbReference>
<organism evidence="3 4">
    <name type="scientific">Paragemmobacter aquarius</name>
    <dbReference type="NCBI Taxonomy" id="2169400"/>
    <lineage>
        <taxon>Bacteria</taxon>
        <taxon>Pseudomonadati</taxon>
        <taxon>Pseudomonadota</taxon>
        <taxon>Alphaproteobacteria</taxon>
        <taxon>Rhodobacterales</taxon>
        <taxon>Paracoccaceae</taxon>
        <taxon>Paragemmobacter</taxon>
    </lineage>
</organism>
<dbReference type="Proteomes" id="UP000244496">
    <property type="component" value="Chromosome"/>
</dbReference>
<evidence type="ECO:0000259" key="2">
    <source>
        <dbReference type="Pfam" id="PF00892"/>
    </source>
</evidence>
<dbReference type="InterPro" id="IPR000620">
    <property type="entry name" value="EamA_dom"/>
</dbReference>
<evidence type="ECO:0000256" key="1">
    <source>
        <dbReference type="SAM" id="Phobius"/>
    </source>
</evidence>
<name>A0A2S0UMC5_9RHOB</name>
<accession>A0A2S0UMC5</accession>
<dbReference type="PANTHER" id="PTHR22911">
    <property type="entry name" value="ACYL-MALONYL CONDENSING ENZYME-RELATED"/>
    <property type="match status" value="1"/>
</dbReference>
<dbReference type="PANTHER" id="PTHR22911:SF135">
    <property type="entry name" value="BLR4310 PROTEIN"/>
    <property type="match status" value="1"/>
</dbReference>
<evidence type="ECO:0000313" key="4">
    <source>
        <dbReference type="Proteomes" id="UP000244496"/>
    </source>
</evidence>
<dbReference type="Pfam" id="PF00892">
    <property type="entry name" value="EamA"/>
    <property type="match status" value="2"/>
</dbReference>
<feature type="domain" description="EamA" evidence="2">
    <location>
        <begin position="9"/>
        <end position="141"/>
    </location>
</feature>
<feature type="transmembrane region" description="Helical" evidence="1">
    <location>
        <begin position="12"/>
        <end position="32"/>
    </location>
</feature>
<dbReference type="KEGG" id="geh:HYN69_10795"/>
<keyword evidence="1" id="KW-0812">Transmembrane</keyword>
<reference evidence="3 4" key="1">
    <citation type="submission" date="2018-04" db="EMBL/GenBank/DDBJ databases">
        <title>Genome sequencing of Gemmobacter.</title>
        <authorList>
            <person name="Yi H."/>
            <person name="Baek M.-G."/>
        </authorList>
    </citation>
    <scope>NUCLEOTIDE SEQUENCE [LARGE SCALE GENOMIC DNA]</scope>
    <source>
        <strain evidence="3 4">HYN0069</strain>
    </source>
</reference>
<feature type="transmembrane region" description="Helical" evidence="1">
    <location>
        <begin position="181"/>
        <end position="199"/>
    </location>
</feature>
<sequence length="294" mass="30906">MTHARDNLRGILLMVAAMAGFAMEDMFIKWAASDLPTGQILLMIGLVGAAVFAAMARAQGQRTFVRAALHPAVIGRNLGEMIGTYGFVTALTLAPLSTVSAVAQAMPLAVTMGAALFLGETVGWRRWTAIVVGFLGVLLIIRPGLEGFDPNALWAVLAVFGLGARDLFTRRMPAEITTMQLSVWGFLAVAVLGAGMLSVSGGGQVPAAAQAGYVGGALAFGIAAYWALTAANRLGEMSVITPFRYSRLIFGVALGVLVFGERPDVMTLLGGLVIIGSGLYTFARERARKRTLSL</sequence>
<dbReference type="EMBL" id="CP028918">
    <property type="protein sequence ID" value="AWB48920.1"/>
    <property type="molecule type" value="Genomic_DNA"/>
</dbReference>
<keyword evidence="4" id="KW-1185">Reference proteome</keyword>
<feature type="transmembrane region" description="Helical" evidence="1">
    <location>
        <begin position="151"/>
        <end position="169"/>
    </location>
</feature>
<feature type="transmembrane region" description="Helical" evidence="1">
    <location>
        <begin position="243"/>
        <end position="259"/>
    </location>
</feature>
<evidence type="ECO:0000313" key="3">
    <source>
        <dbReference type="EMBL" id="AWB48920.1"/>
    </source>
</evidence>
<keyword evidence="1" id="KW-0472">Membrane</keyword>
<feature type="transmembrane region" description="Helical" evidence="1">
    <location>
        <begin position="211"/>
        <end position="231"/>
    </location>
</feature>
<gene>
    <name evidence="3" type="ORF">HYN69_10795</name>
</gene>
<dbReference type="AlphaFoldDB" id="A0A2S0UMC5"/>
<dbReference type="GO" id="GO:0016020">
    <property type="term" value="C:membrane"/>
    <property type="evidence" value="ECO:0007669"/>
    <property type="project" value="InterPro"/>
</dbReference>
<feature type="transmembrane region" description="Helical" evidence="1">
    <location>
        <begin position="126"/>
        <end position="145"/>
    </location>
</feature>
<dbReference type="RefSeq" id="WP_108435739.1">
    <property type="nucleotide sequence ID" value="NZ_CP028918.1"/>
</dbReference>
<feature type="transmembrane region" description="Helical" evidence="1">
    <location>
        <begin position="38"/>
        <end position="56"/>
    </location>
</feature>
<protein>
    <submittedName>
        <fullName evidence="3">EamA family transporter</fullName>
    </submittedName>
</protein>
<proteinExistence type="predicted"/>
<dbReference type="OrthoDB" id="7165334at2"/>
<keyword evidence="1" id="KW-1133">Transmembrane helix</keyword>
<feature type="domain" description="EamA" evidence="2">
    <location>
        <begin position="152"/>
        <end position="277"/>
    </location>
</feature>